<evidence type="ECO:0000259" key="4">
    <source>
        <dbReference type="PROSITE" id="PS50250"/>
    </source>
</evidence>
<protein>
    <recommendedName>
        <fullName evidence="4">PCI domain-containing protein</fullName>
    </recommendedName>
</protein>
<dbReference type="PROSITE" id="PS50250">
    <property type="entry name" value="PCI"/>
    <property type="match status" value="1"/>
</dbReference>
<dbReference type="EMBL" id="KZ819359">
    <property type="protein sequence ID" value="PWN44686.1"/>
    <property type="molecule type" value="Genomic_DNA"/>
</dbReference>
<accession>A0A316W448</accession>
<feature type="compositionally biased region" description="Basic residues" evidence="3">
    <location>
        <begin position="272"/>
        <end position="281"/>
    </location>
</feature>
<dbReference type="GO" id="GO:0008180">
    <property type="term" value="C:COP9 signalosome"/>
    <property type="evidence" value="ECO:0007669"/>
    <property type="project" value="UniProtKB-KW"/>
</dbReference>
<evidence type="ECO:0000256" key="3">
    <source>
        <dbReference type="SAM" id="MobiDB-lite"/>
    </source>
</evidence>
<dbReference type="OrthoDB" id="10265275at2759"/>
<dbReference type="STRING" id="1522189.A0A316W448"/>
<dbReference type="RefSeq" id="XP_025371846.1">
    <property type="nucleotide sequence ID" value="XM_025513201.1"/>
</dbReference>
<dbReference type="InterPro" id="IPR000717">
    <property type="entry name" value="PCI_dom"/>
</dbReference>
<dbReference type="InterPro" id="IPR045237">
    <property type="entry name" value="COPS7/eIF3m"/>
</dbReference>
<name>A0A316W448_9BASI</name>
<sequence length="281" mass="29820">MSVTSASATSAGRLEPFLLLAKSSKGAAAAQSIIDATAAPGVYVFNELLALPSIQELQSGPHEKAFALLQLFAYGTISDWASSPDAFPKLRPSHIFKLRHLTLLTLASNARTVRYADLTSALLLDASSENPTGGSAVGSSGAASTRALEDCIIEALYAGTLAAKLNQRQARLEVEAVLGRDIKGTEELADLQRQLAQWSATANSLLASLSNQIEQERARDALRVAHKAQHREDLAQSLSSIADKLSNPNAFSPALANAAGHFGSMDIDGPRKIPHRKRTRG</sequence>
<comment type="similarity">
    <text evidence="1">Belongs to the CSN7/EIF3M family. CSN7 subfamily.</text>
</comment>
<evidence type="ECO:0000256" key="2">
    <source>
        <dbReference type="ARBA" id="ARBA00022790"/>
    </source>
</evidence>
<evidence type="ECO:0000313" key="6">
    <source>
        <dbReference type="Proteomes" id="UP000245783"/>
    </source>
</evidence>
<reference evidence="5 6" key="1">
    <citation type="journal article" date="2018" name="Mol. Biol. Evol.">
        <title>Broad Genomic Sampling Reveals a Smut Pathogenic Ancestry of the Fungal Clade Ustilaginomycotina.</title>
        <authorList>
            <person name="Kijpornyongpan T."/>
            <person name="Mondo S.J."/>
            <person name="Barry K."/>
            <person name="Sandor L."/>
            <person name="Lee J."/>
            <person name="Lipzen A."/>
            <person name="Pangilinan J."/>
            <person name="LaButti K."/>
            <person name="Hainaut M."/>
            <person name="Henrissat B."/>
            <person name="Grigoriev I.V."/>
            <person name="Spatafora J.W."/>
            <person name="Aime M.C."/>
        </authorList>
    </citation>
    <scope>NUCLEOTIDE SEQUENCE [LARGE SCALE GENOMIC DNA]</scope>
    <source>
        <strain evidence="5 6">MCA 4658</strain>
    </source>
</reference>
<keyword evidence="2" id="KW-0736">Signalosome</keyword>
<dbReference type="GeneID" id="37035071"/>
<dbReference type="Proteomes" id="UP000245783">
    <property type="component" value="Unassembled WGS sequence"/>
</dbReference>
<feature type="region of interest" description="Disordered" evidence="3">
    <location>
        <begin position="262"/>
        <end position="281"/>
    </location>
</feature>
<evidence type="ECO:0000313" key="5">
    <source>
        <dbReference type="EMBL" id="PWN44686.1"/>
    </source>
</evidence>
<evidence type="ECO:0000256" key="1">
    <source>
        <dbReference type="ARBA" id="ARBA00008482"/>
    </source>
</evidence>
<feature type="domain" description="PCI" evidence="4">
    <location>
        <begin position="1"/>
        <end position="179"/>
    </location>
</feature>
<dbReference type="SMART" id="SM00088">
    <property type="entry name" value="PINT"/>
    <property type="match status" value="1"/>
</dbReference>
<keyword evidence="6" id="KW-1185">Reference proteome</keyword>
<dbReference type="Pfam" id="PF22061">
    <property type="entry name" value="CSN7_HB_subdom"/>
    <property type="match status" value="1"/>
</dbReference>
<proteinExistence type="inferred from homology"/>
<organism evidence="5 6">
    <name type="scientific">Ceraceosorus guamensis</name>
    <dbReference type="NCBI Taxonomy" id="1522189"/>
    <lineage>
        <taxon>Eukaryota</taxon>
        <taxon>Fungi</taxon>
        <taxon>Dikarya</taxon>
        <taxon>Basidiomycota</taxon>
        <taxon>Ustilaginomycotina</taxon>
        <taxon>Exobasidiomycetes</taxon>
        <taxon>Ceraceosorales</taxon>
        <taxon>Ceraceosoraceae</taxon>
        <taxon>Ceraceosorus</taxon>
    </lineage>
</organism>
<dbReference type="InParanoid" id="A0A316W448"/>
<gene>
    <name evidence="5" type="ORF">IE81DRAFT_320994</name>
</gene>
<dbReference type="AlphaFoldDB" id="A0A316W448"/>
<dbReference type="PANTHER" id="PTHR15350">
    <property type="entry name" value="COP9 SIGNALOSOME COMPLEX SUBUNIT 7/DENDRITIC CELL PROTEIN GA17"/>
    <property type="match status" value="1"/>
</dbReference>
<dbReference type="PANTHER" id="PTHR15350:SF5">
    <property type="entry name" value="COP9 SIGNALOSOME COMPLEX SUBUNIT 7"/>
    <property type="match status" value="1"/>
</dbReference>